<dbReference type="Gene3D" id="3.40.50.1820">
    <property type="entry name" value="alpha/beta hydrolase"/>
    <property type="match status" value="1"/>
</dbReference>
<dbReference type="AlphaFoldDB" id="A0A1M2VWG2"/>
<dbReference type="PANTHER" id="PTHR34043">
    <property type="entry name" value="ALPHA/BETA-HYDROLASES SUPERFAMILY PROTEIN"/>
    <property type="match status" value="1"/>
</dbReference>
<reference evidence="7 8" key="1">
    <citation type="submission" date="2016-10" db="EMBL/GenBank/DDBJ databases">
        <title>Genome sequence of the basidiomycete white-rot fungus Trametes pubescens.</title>
        <authorList>
            <person name="Makela M.R."/>
            <person name="Granchi Z."/>
            <person name="Peng M."/>
            <person name="De Vries R.P."/>
            <person name="Grigoriev I."/>
            <person name="Riley R."/>
            <person name="Hilden K."/>
        </authorList>
    </citation>
    <scope>NUCLEOTIDE SEQUENCE [LARGE SCALE GENOMIC DNA]</scope>
    <source>
        <strain evidence="7 8">FBCC735</strain>
    </source>
</reference>
<evidence type="ECO:0000256" key="1">
    <source>
        <dbReference type="ARBA" id="ARBA00004613"/>
    </source>
</evidence>
<keyword evidence="8" id="KW-1185">Reference proteome</keyword>
<proteinExistence type="predicted"/>
<dbReference type="InterPro" id="IPR029058">
    <property type="entry name" value="AB_hydrolase_fold"/>
</dbReference>
<protein>
    <submittedName>
        <fullName evidence="7">Lipase</fullName>
    </submittedName>
</protein>
<dbReference type="SUPFAM" id="SSF53474">
    <property type="entry name" value="alpha/beta-Hydrolases"/>
    <property type="match status" value="1"/>
</dbReference>
<dbReference type="GO" id="GO:0016787">
    <property type="term" value="F:hydrolase activity"/>
    <property type="evidence" value="ECO:0007669"/>
    <property type="project" value="UniProtKB-KW"/>
</dbReference>
<keyword evidence="3" id="KW-0732">Signal</keyword>
<keyword evidence="2" id="KW-0964">Secreted</keyword>
<dbReference type="GO" id="GO:0005576">
    <property type="term" value="C:extracellular region"/>
    <property type="evidence" value="ECO:0007669"/>
    <property type="project" value="UniProtKB-SubCell"/>
</dbReference>
<dbReference type="PANTHER" id="PTHR34043:SF3">
    <property type="entry name" value="ALPHA_BETA-HYDROLASES SUPERFAMILY PROTEIN"/>
    <property type="match status" value="1"/>
</dbReference>
<evidence type="ECO:0000313" key="8">
    <source>
        <dbReference type="Proteomes" id="UP000184267"/>
    </source>
</evidence>
<comment type="caution">
    <text evidence="7">The sequence shown here is derived from an EMBL/GenBank/DDBJ whole genome shotgun (WGS) entry which is preliminary data.</text>
</comment>
<keyword evidence="4" id="KW-0378">Hydrolase</keyword>
<dbReference type="InterPro" id="IPR056304">
    <property type="entry name" value="Lip-like_C"/>
</dbReference>
<sequence>MSRLEPIPLVIVEGFLGSAGAVVWGNFEEHSNYACQSNGEQKRRTIFVSVGPVSSLHDRACELFYLMVGGIVDYGEQHSQENGHAQLGRTNETGLYPEWSVDRPLHFLGHSIGGPTIVKLQWLLTTGFFGTGYSADMILSLNTVSAPFRGTQLVYSLGEDTCDAPTVRPFSPGDILAKGVHLAAYLAPVLPRFLDLHADARGLSFRQATFLSFLGQLRKSDWAESRDATPYDVTFDAADERESLGEGKVHLRTYYRSYCATLSTPSGSRSSASWMAWMTALPMHATSAMISRFDFSSLRPIPAVMATVTAASQASKADSETAIEEGVIDVAHGGDYLAEALRANDGVVPLFSQWHPFDCRCVFVPFSGSPAQRSDRH</sequence>
<feature type="domain" description="Lipase-like C-terminal" evidence="6">
    <location>
        <begin position="8"/>
        <end position="127"/>
    </location>
</feature>
<evidence type="ECO:0000256" key="3">
    <source>
        <dbReference type="ARBA" id="ARBA00022729"/>
    </source>
</evidence>
<evidence type="ECO:0000256" key="2">
    <source>
        <dbReference type="ARBA" id="ARBA00022525"/>
    </source>
</evidence>
<dbReference type="OrthoDB" id="206848at2759"/>
<dbReference type="Proteomes" id="UP000184267">
    <property type="component" value="Unassembled WGS sequence"/>
</dbReference>
<gene>
    <name evidence="7" type="ORF">TRAPUB_11504</name>
</gene>
<evidence type="ECO:0000259" key="6">
    <source>
        <dbReference type="Pfam" id="PF24708"/>
    </source>
</evidence>
<name>A0A1M2VWG2_TRAPU</name>
<dbReference type="Pfam" id="PF24708">
    <property type="entry name" value="Lip_C"/>
    <property type="match status" value="1"/>
</dbReference>
<comment type="subcellular location">
    <subcellularLocation>
        <location evidence="1">Secreted</location>
    </subcellularLocation>
</comment>
<evidence type="ECO:0000256" key="4">
    <source>
        <dbReference type="ARBA" id="ARBA00022801"/>
    </source>
</evidence>
<dbReference type="GO" id="GO:0006629">
    <property type="term" value="P:lipid metabolic process"/>
    <property type="evidence" value="ECO:0007669"/>
    <property type="project" value="UniProtKB-KW"/>
</dbReference>
<organism evidence="7 8">
    <name type="scientific">Trametes pubescens</name>
    <name type="common">White-rot fungus</name>
    <dbReference type="NCBI Taxonomy" id="154538"/>
    <lineage>
        <taxon>Eukaryota</taxon>
        <taxon>Fungi</taxon>
        <taxon>Dikarya</taxon>
        <taxon>Basidiomycota</taxon>
        <taxon>Agaricomycotina</taxon>
        <taxon>Agaricomycetes</taxon>
        <taxon>Polyporales</taxon>
        <taxon>Polyporaceae</taxon>
        <taxon>Trametes</taxon>
    </lineage>
</organism>
<keyword evidence="5" id="KW-0443">Lipid metabolism</keyword>
<dbReference type="STRING" id="154538.A0A1M2VWG2"/>
<evidence type="ECO:0000256" key="5">
    <source>
        <dbReference type="ARBA" id="ARBA00023098"/>
    </source>
</evidence>
<dbReference type="EMBL" id="MNAD01000551">
    <property type="protein sequence ID" value="OJT11957.1"/>
    <property type="molecule type" value="Genomic_DNA"/>
</dbReference>
<accession>A0A1M2VWG2</accession>
<dbReference type="OMA" id="YRSYCAT"/>
<evidence type="ECO:0000313" key="7">
    <source>
        <dbReference type="EMBL" id="OJT11957.1"/>
    </source>
</evidence>